<feature type="domain" description="Type III R-M EcoP15I C-terminal" evidence="6">
    <location>
        <begin position="561"/>
        <end position="648"/>
    </location>
</feature>
<feature type="domain" description="DNA methylase N-4/N-6" evidence="5">
    <location>
        <begin position="118"/>
        <end position="457"/>
    </location>
</feature>
<evidence type="ECO:0000259" key="6">
    <source>
        <dbReference type="Pfam" id="PF18273"/>
    </source>
</evidence>
<protein>
    <submittedName>
        <fullName evidence="7">Site-specific DNA-methyltransferase</fullName>
    </submittedName>
</protein>
<accession>A0AAW5HUI6</accession>
<dbReference type="Proteomes" id="UP001205920">
    <property type="component" value="Unassembled WGS sequence"/>
</dbReference>
<dbReference type="Pfam" id="PF01555">
    <property type="entry name" value="N6_N4_Mtase"/>
    <property type="match status" value="1"/>
</dbReference>
<dbReference type="PIRSF" id="PIRSF015855">
    <property type="entry name" value="TypeIII_Mtase_mKpnI"/>
    <property type="match status" value="1"/>
</dbReference>
<dbReference type="InterPro" id="IPR002052">
    <property type="entry name" value="DNA_methylase_N6_adenine_CS"/>
</dbReference>
<dbReference type="AlphaFoldDB" id="A0AAW5HUI6"/>
<dbReference type="GO" id="GO:0003677">
    <property type="term" value="F:DNA binding"/>
    <property type="evidence" value="ECO:0007669"/>
    <property type="project" value="InterPro"/>
</dbReference>
<keyword evidence="3" id="KW-0808">Transferase</keyword>
<dbReference type="Gene3D" id="3.40.50.150">
    <property type="entry name" value="Vaccinia Virus protein VP39"/>
    <property type="match status" value="1"/>
</dbReference>
<dbReference type="InterPro" id="IPR002295">
    <property type="entry name" value="N4/N6-MTase_EcoPI_Mod-like"/>
</dbReference>
<comment type="similarity">
    <text evidence="1">Belongs to the N(4)/N(6)-methyltransferase family.</text>
</comment>
<organism evidence="7 8">
    <name type="scientific">Corynebacterium lipophilum</name>
    <dbReference type="NCBI Taxonomy" id="2804918"/>
    <lineage>
        <taxon>Bacteria</taxon>
        <taxon>Bacillati</taxon>
        <taxon>Actinomycetota</taxon>
        <taxon>Actinomycetes</taxon>
        <taxon>Mycobacteriales</taxon>
        <taxon>Corynebacteriaceae</taxon>
        <taxon>Corynebacterium</taxon>
    </lineage>
</organism>
<comment type="caution">
    <text evidence="7">The sequence shown here is derived from an EMBL/GenBank/DDBJ whole genome shotgun (WGS) entry which is preliminary data.</text>
</comment>
<dbReference type="InterPro" id="IPR002941">
    <property type="entry name" value="DNA_methylase_N4/N6"/>
</dbReference>
<dbReference type="EMBL" id="JAEUWV010000003">
    <property type="protein sequence ID" value="MCO6394037.1"/>
    <property type="molecule type" value="Genomic_DNA"/>
</dbReference>
<evidence type="ECO:0000313" key="7">
    <source>
        <dbReference type="EMBL" id="MCO6394037.1"/>
    </source>
</evidence>
<evidence type="ECO:0000256" key="4">
    <source>
        <dbReference type="ARBA" id="ARBA00022691"/>
    </source>
</evidence>
<reference evidence="7 8" key="1">
    <citation type="submission" date="2021-01" db="EMBL/GenBank/DDBJ databases">
        <title>Identification and Characterization of Corynebacterium sp.</title>
        <authorList>
            <person name="Luo Q."/>
            <person name="Qu P."/>
            <person name="Chen Q."/>
        </authorList>
    </citation>
    <scope>NUCLEOTIDE SEQUENCE [LARGE SCALE GENOMIC DNA]</scope>
    <source>
        <strain evidence="7 8">MC-18</strain>
    </source>
</reference>
<dbReference type="RefSeq" id="WP_252931029.1">
    <property type="nucleotide sequence ID" value="NZ_JAEUWV010000003.1"/>
</dbReference>
<dbReference type="Pfam" id="PF18273">
    <property type="entry name" value="T3RM_EcoP15I_C"/>
    <property type="match status" value="1"/>
</dbReference>
<keyword evidence="2" id="KW-0489">Methyltransferase</keyword>
<evidence type="ECO:0000256" key="3">
    <source>
        <dbReference type="ARBA" id="ARBA00022679"/>
    </source>
</evidence>
<gene>
    <name evidence="7" type="ORF">JMN37_03410</name>
</gene>
<keyword evidence="4" id="KW-0949">S-adenosyl-L-methionine</keyword>
<proteinExistence type="inferred from homology"/>
<dbReference type="SUPFAM" id="SSF53335">
    <property type="entry name" value="S-adenosyl-L-methionine-dependent methyltransferases"/>
    <property type="match status" value="1"/>
</dbReference>
<dbReference type="GO" id="GO:0008170">
    <property type="term" value="F:N-methyltransferase activity"/>
    <property type="evidence" value="ECO:0007669"/>
    <property type="project" value="InterPro"/>
</dbReference>
<dbReference type="GO" id="GO:0032259">
    <property type="term" value="P:methylation"/>
    <property type="evidence" value="ECO:0007669"/>
    <property type="project" value="UniProtKB-KW"/>
</dbReference>
<dbReference type="PROSITE" id="PS00092">
    <property type="entry name" value="N6_MTASE"/>
    <property type="match status" value="1"/>
</dbReference>
<dbReference type="InterPro" id="IPR029063">
    <property type="entry name" value="SAM-dependent_MTases_sf"/>
</dbReference>
<keyword evidence="8" id="KW-1185">Reference proteome</keyword>
<name>A0AAW5HUI6_9CORY</name>
<sequence length="658" mass="74018">MIRDAQAANEEISPNSFEVQRLQEALPNYFDADGNFQLEKFQTMLKEQEVELSRESYELGFLGKSYAQLLTSAQTETVIVPNTAHNQDKRNADSHNVYITGDNLDALKHLSKSYRGKIKCIYIDPPYNTGKDDFAYVDSFDFTPKDLEELIGVSHEEALHILDLHGKASHSAWLTFMLPRLVLARNLLSNDGVIFISIDGNELSNLQLLLDSDVFGEQNRLGTIVWKNATDNNPSRVAEEHEYIVVFAKDERVVEEVWRSPESAIKDMLVAKGEELIEKYGETDRLQAEYSAWLRAHRQEMGELDNYKYIDQEGIYQGSRSVHNPGKEGYRYDVIHPETGKPTTQPMMGYRFPESTMRELLDQEKIIFGADENKIVELKVYAHEYAVKLPSVINLDSRTGANEVRELFGGVKVFTNPKPVSLLTQLLSFVAKDGDTVLDFFSGSSSTAHAVMALNARDGANRRMITVQIAEPITDKNDTGRNALAQGFSTIDEIGRKRIELAADKIAQDTGASIDYGFKHYTLVTPEQDEIDRLESFNPGEGLFNIDPLERLNFEDAPAKTVMLTTWAVHDGYGLTPEVKQVELDGYTLDVVGSSAYIIDGGFTPKDVIALIRLIESDQLHINHLAYFNTALSFVVLTELKQALNQVSTGKIHVEARW</sequence>
<dbReference type="InterPro" id="IPR041405">
    <property type="entry name" value="T3RM_EcoP15I_C"/>
</dbReference>
<dbReference type="PRINTS" id="PR00506">
    <property type="entry name" value="D21N6MTFRASE"/>
</dbReference>
<evidence type="ECO:0000256" key="2">
    <source>
        <dbReference type="ARBA" id="ARBA00022603"/>
    </source>
</evidence>
<evidence type="ECO:0000259" key="5">
    <source>
        <dbReference type="Pfam" id="PF01555"/>
    </source>
</evidence>
<evidence type="ECO:0000256" key="1">
    <source>
        <dbReference type="ARBA" id="ARBA00006594"/>
    </source>
</evidence>
<evidence type="ECO:0000313" key="8">
    <source>
        <dbReference type="Proteomes" id="UP001205920"/>
    </source>
</evidence>